<feature type="transmembrane region" description="Helical" evidence="9">
    <location>
        <begin position="290"/>
        <end position="310"/>
    </location>
</feature>
<evidence type="ECO:0000256" key="8">
    <source>
        <dbReference type="ARBA" id="ARBA00023136"/>
    </source>
</evidence>
<keyword evidence="8 9" id="KW-0472">Membrane</keyword>
<feature type="transmembrane region" description="Helical" evidence="9">
    <location>
        <begin position="260"/>
        <end position="278"/>
    </location>
</feature>
<comment type="caution">
    <text evidence="11">The sequence shown here is derived from an EMBL/GenBank/DDBJ whole genome shotgun (WGS) entry which is preliminary data.</text>
</comment>
<keyword evidence="12" id="KW-1185">Reference proteome</keyword>
<dbReference type="GO" id="GO:0018279">
    <property type="term" value="P:protein N-linked glycosylation via asparagine"/>
    <property type="evidence" value="ECO:0007669"/>
    <property type="project" value="TreeGrafter"/>
</dbReference>
<dbReference type="GO" id="GO:0008250">
    <property type="term" value="C:oligosaccharyltransferase complex"/>
    <property type="evidence" value="ECO:0007669"/>
    <property type="project" value="TreeGrafter"/>
</dbReference>
<gene>
    <name evidence="11" type="primary">OST3</name>
    <name evidence="11" type="ORF">OHK93_001049</name>
</gene>
<keyword evidence="5 10" id="KW-0732">Signal</keyword>
<organism evidence="11 12">
    <name type="scientific">Ramalina farinacea</name>
    <dbReference type="NCBI Taxonomy" id="258253"/>
    <lineage>
        <taxon>Eukaryota</taxon>
        <taxon>Fungi</taxon>
        <taxon>Dikarya</taxon>
        <taxon>Ascomycota</taxon>
        <taxon>Pezizomycotina</taxon>
        <taxon>Lecanoromycetes</taxon>
        <taxon>OSLEUM clade</taxon>
        <taxon>Lecanoromycetidae</taxon>
        <taxon>Lecanorales</taxon>
        <taxon>Lecanorineae</taxon>
        <taxon>Ramalinaceae</taxon>
        <taxon>Ramalina</taxon>
    </lineage>
</organism>
<reference evidence="11" key="1">
    <citation type="journal article" date="2023" name="Genome Biol. Evol.">
        <title>First Whole Genome Sequence and Flow Cytometry Genome Size Data for the Lichen-Forming Fungus Ramalina farinacea (Ascomycota).</title>
        <authorList>
            <person name="Llewellyn T."/>
            <person name="Mian S."/>
            <person name="Hill R."/>
            <person name="Leitch I.J."/>
            <person name="Gaya E."/>
        </authorList>
    </citation>
    <scope>NUCLEOTIDE SEQUENCE</scope>
    <source>
        <strain evidence="11">LIQ254RAFAR</strain>
    </source>
</reference>
<keyword evidence="7 9" id="KW-1133">Transmembrane helix</keyword>
<evidence type="ECO:0000256" key="4">
    <source>
        <dbReference type="ARBA" id="ARBA00022692"/>
    </source>
</evidence>
<evidence type="ECO:0000256" key="10">
    <source>
        <dbReference type="SAM" id="SignalP"/>
    </source>
</evidence>
<feature type="signal peptide" evidence="10">
    <location>
        <begin position="1"/>
        <end position="19"/>
    </location>
</feature>
<evidence type="ECO:0000256" key="7">
    <source>
        <dbReference type="ARBA" id="ARBA00022989"/>
    </source>
</evidence>
<comment type="function">
    <text evidence="1">Subunit of the oligosaccharyl transferase (OST) complex that catalyzes the initial transfer of a defined glycan (Glc(3)Man(9)GlcNAc(2) in eukaryotes) from the lipid carrier dolichol-pyrophosphate to an asparagine residue within an Asn-X-Ser/Thr consensus motif in nascent polypeptide chains, the first step in protein N-glycosylation. N-glycosylation occurs cotranslationally and the complex associates with the Sec61 complex at the channel-forming translocon complex that mediates protein translocation across the endoplasmic reticulum (ER). All subunits are required for a maximal enzyme activity.</text>
</comment>
<evidence type="ECO:0000313" key="12">
    <source>
        <dbReference type="Proteomes" id="UP001161017"/>
    </source>
</evidence>
<sequence length="324" mass="36005">MKAWTLFALSLLPAACICAKRTNGGIFEQYFSKFQASAPLKLDDTVYEQLTAKPRNHTTAVLLTALETRYGCQMCRDFQPEWDLLARSWAMGDRPGQTKTLFGTLDFNDGKATFQKTAPVLLLFPPTSGPNSRPDGQPVRYDFTSGPQTAEQIHAWVVRHLADGPKPALRRPFDYVRIVTLTTITLGLLSFMTVAYPYLLPILQSRNLWAAISLIIILLFTSGHMFNHIRKVPYVAGDGKGGISYFAGGFSNQFGMETQIVAAMYGVLSFATIALALKAPRMADARKQQISVIIWGAVMFGMYGFLLNVFRVKNGGYPFHLPPF</sequence>
<dbReference type="PANTHER" id="PTHR12692:SF0">
    <property type="entry name" value="GH11935P"/>
    <property type="match status" value="1"/>
</dbReference>
<comment type="similarity">
    <text evidence="3">Belongs to the OST3/OST6 family.</text>
</comment>
<proteinExistence type="inferred from homology"/>
<evidence type="ECO:0000256" key="6">
    <source>
        <dbReference type="ARBA" id="ARBA00022824"/>
    </source>
</evidence>
<dbReference type="Gene3D" id="3.40.30.10">
    <property type="entry name" value="Glutaredoxin"/>
    <property type="match status" value="1"/>
</dbReference>
<evidence type="ECO:0000256" key="3">
    <source>
        <dbReference type="ARBA" id="ARBA00009561"/>
    </source>
</evidence>
<dbReference type="EMBL" id="JAPUFD010000010">
    <property type="protein sequence ID" value="MDI1489851.1"/>
    <property type="molecule type" value="Genomic_DNA"/>
</dbReference>
<feature type="chain" id="PRO_5041458142" evidence="10">
    <location>
        <begin position="20"/>
        <end position="324"/>
    </location>
</feature>
<protein>
    <submittedName>
        <fullName evidence="11">Oligosaccharyl transferase subunit ost3/OST6</fullName>
    </submittedName>
</protein>
<dbReference type="FunFam" id="3.40.30.10:FF:000302">
    <property type="entry name" value="Oligosaccharyl transferase subunit (Gamma), putative"/>
    <property type="match status" value="1"/>
</dbReference>
<evidence type="ECO:0000256" key="9">
    <source>
        <dbReference type="SAM" id="Phobius"/>
    </source>
</evidence>
<dbReference type="AlphaFoldDB" id="A0AA43QRK1"/>
<comment type="subcellular location">
    <subcellularLocation>
        <location evidence="2">Endoplasmic reticulum membrane</location>
        <topology evidence="2">Multi-pass membrane protein</topology>
    </subcellularLocation>
</comment>
<dbReference type="PANTHER" id="PTHR12692">
    <property type="entry name" value="DOLICHYL-DIPHOSPHOOLIGOSACCHARIDE--PROTEIN GLYCOSYLTRANSFERASE-RELATED"/>
    <property type="match status" value="1"/>
</dbReference>
<keyword evidence="4 9" id="KW-0812">Transmembrane</keyword>
<keyword evidence="11" id="KW-0808">Transferase</keyword>
<evidence type="ECO:0000256" key="5">
    <source>
        <dbReference type="ARBA" id="ARBA00022729"/>
    </source>
</evidence>
<name>A0AA43QRK1_9LECA</name>
<accession>A0AA43QRK1</accession>
<feature type="transmembrane region" description="Helical" evidence="9">
    <location>
        <begin position="208"/>
        <end position="226"/>
    </location>
</feature>
<feature type="transmembrane region" description="Helical" evidence="9">
    <location>
        <begin position="175"/>
        <end position="196"/>
    </location>
</feature>
<evidence type="ECO:0000313" key="11">
    <source>
        <dbReference type="EMBL" id="MDI1489851.1"/>
    </source>
</evidence>
<dbReference type="Pfam" id="PF04756">
    <property type="entry name" value="OST3_OST6"/>
    <property type="match status" value="1"/>
</dbReference>
<dbReference type="Proteomes" id="UP001161017">
    <property type="component" value="Unassembled WGS sequence"/>
</dbReference>
<dbReference type="InterPro" id="IPR021149">
    <property type="entry name" value="OligosaccharylTrfase_OST3/OST6"/>
</dbReference>
<dbReference type="GO" id="GO:0016740">
    <property type="term" value="F:transferase activity"/>
    <property type="evidence" value="ECO:0007669"/>
    <property type="project" value="UniProtKB-KW"/>
</dbReference>
<keyword evidence="6" id="KW-0256">Endoplasmic reticulum</keyword>
<evidence type="ECO:0000256" key="2">
    <source>
        <dbReference type="ARBA" id="ARBA00004477"/>
    </source>
</evidence>
<evidence type="ECO:0000256" key="1">
    <source>
        <dbReference type="ARBA" id="ARBA00002791"/>
    </source>
</evidence>